<proteinExistence type="predicted"/>
<protein>
    <submittedName>
        <fullName evidence="1">Uncharacterized protein</fullName>
    </submittedName>
</protein>
<keyword evidence="2" id="KW-1185">Reference proteome</keyword>
<organism evidence="1 2">
    <name type="scientific">Metaclostridioides mangenotii</name>
    <dbReference type="NCBI Taxonomy" id="1540"/>
    <lineage>
        <taxon>Bacteria</taxon>
        <taxon>Bacillati</taxon>
        <taxon>Bacillota</taxon>
        <taxon>Clostridia</taxon>
        <taxon>Peptostreptococcales</taxon>
        <taxon>Peptostreptococcaceae</taxon>
        <taxon>Metaclostridioides</taxon>
    </lineage>
</organism>
<dbReference type="EMBL" id="JAGGJX010000001">
    <property type="protein sequence ID" value="MBP1853619.1"/>
    <property type="molecule type" value="Genomic_DNA"/>
</dbReference>
<accession>A0ABS4E6Q1</accession>
<evidence type="ECO:0000313" key="1">
    <source>
        <dbReference type="EMBL" id="MBP1853619.1"/>
    </source>
</evidence>
<gene>
    <name evidence="1" type="ORF">J2Z43_000009</name>
</gene>
<dbReference type="Proteomes" id="UP000767291">
    <property type="component" value="Unassembled WGS sequence"/>
</dbReference>
<comment type="caution">
    <text evidence="1">The sequence shown here is derived from an EMBL/GenBank/DDBJ whole genome shotgun (WGS) entry which is preliminary data.</text>
</comment>
<evidence type="ECO:0000313" key="2">
    <source>
        <dbReference type="Proteomes" id="UP000767291"/>
    </source>
</evidence>
<name>A0ABS4E6Q1_9FIRM</name>
<dbReference type="RefSeq" id="WP_209455301.1">
    <property type="nucleotide sequence ID" value="NZ_BAAACS010000017.1"/>
</dbReference>
<reference evidence="1 2" key="1">
    <citation type="submission" date="2021-03" db="EMBL/GenBank/DDBJ databases">
        <title>Genomic Encyclopedia of Type Strains, Phase IV (KMG-IV): sequencing the most valuable type-strain genomes for metagenomic binning, comparative biology and taxonomic classification.</title>
        <authorList>
            <person name="Goeker M."/>
        </authorList>
    </citation>
    <scope>NUCLEOTIDE SEQUENCE [LARGE SCALE GENOMIC DNA]</scope>
    <source>
        <strain evidence="1 2">DSM 1289</strain>
    </source>
</reference>
<sequence length="101" mass="11415">MFIRIDVSFLVEDVHVVEEDFQEGAYAADAAAVQDVVDVEETNKTMIMINYAYSIRVAVKLPLYIFTLTSYLPSNHSTTFLYVSLKSFPTNLVNVKPSIVF</sequence>